<evidence type="ECO:0000256" key="5">
    <source>
        <dbReference type="ARBA" id="ARBA00023136"/>
    </source>
</evidence>
<dbReference type="EMBL" id="QUSW01000007">
    <property type="protein sequence ID" value="RQP22334.1"/>
    <property type="molecule type" value="Genomic_DNA"/>
</dbReference>
<dbReference type="Pfam" id="PF00892">
    <property type="entry name" value="EamA"/>
    <property type="match status" value="2"/>
</dbReference>
<dbReference type="InterPro" id="IPR037185">
    <property type="entry name" value="EmrE-like"/>
</dbReference>
<keyword evidence="4 6" id="KW-1133">Transmembrane helix</keyword>
<protein>
    <submittedName>
        <fullName evidence="8">DMT family transporter</fullName>
    </submittedName>
</protein>
<feature type="transmembrane region" description="Helical" evidence="6">
    <location>
        <begin position="278"/>
        <end position="295"/>
    </location>
</feature>
<reference evidence="8 9" key="2">
    <citation type="submission" date="2018-12" db="EMBL/GenBank/DDBJ databases">
        <title>Rhizobacter gummiphilus sp. nov., a rubber-degrading bacterium isolated from the soil of a botanical garden in Japan.</title>
        <authorList>
            <person name="Shunsuke S.S."/>
        </authorList>
    </citation>
    <scope>NUCLEOTIDE SEQUENCE [LARGE SCALE GENOMIC DNA]</scope>
    <source>
        <strain evidence="8 9">S-16</strain>
    </source>
</reference>
<reference evidence="8 9" key="1">
    <citation type="submission" date="2018-08" db="EMBL/GenBank/DDBJ databases">
        <authorList>
            <person name="Khan S.A."/>
            <person name="Jeon C.O."/>
            <person name="Chun B.H."/>
            <person name="Jeong S.E."/>
        </authorList>
    </citation>
    <scope>NUCLEOTIDE SEQUENCE [LARGE SCALE GENOMIC DNA]</scope>
    <source>
        <strain evidence="8 9">S-16</strain>
    </source>
</reference>
<dbReference type="AlphaFoldDB" id="A0A3N7HJU3"/>
<sequence length="301" mass="31980">MTQRKAHLDAVAVVSLVGCCFLWGLNQVAAKAALPEVPALQQAAVRSLGGALLVWLWAAWRGLPLFERDGTLPGGLLAGLLFATEFACIFLGLQFTTASRMVVFIYLSPFVVAMGMPFIAHAERLSRLQMAGLVGAFAGVAWAFAEGFSQPAAGDRQWIGDALGVAAGVLWGATTLAIRGSRLTAAGAEKTLLYQLAISGVMLALAALLSGPALPRSLSLVAWSSLAFQIVIVSFASYLLWFWLVRHYPATRLASFTLLTPVFGLLLGSMMLHEPITTRLMVALVAVAVGIVIVNRPTTSR</sequence>
<keyword evidence="5 6" id="KW-0472">Membrane</keyword>
<evidence type="ECO:0000256" key="6">
    <source>
        <dbReference type="SAM" id="Phobius"/>
    </source>
</evidence>
<feature type="transmembrane region" description="Helical" evidence="6">
    <location>
        <begin position="157"/>
        <end position="180"/>
    </location>
</feature>
<dbReference type="SUPFAM" id="SSF103481">
    <property type="entry name" value="Multidrug resistance efflux transporter EmrE"/>
    <property type="match status" value="2"/>
</dbReference>
<feature type="transmembrane region" description="Helical" evidence="6">
    <location>
        <begin position="40"/>
        <end position="60"/>
    </location>
</feature>
<feature type="domain" description="EamA" evidence="7">
    <location>
        <begin position="159"/>
        <end position="295"/>
    </location>
</feature>
<feature type="transmembrane region" description="Helical" evidence="6">
    <location>
        <begin position="192"/>
        <end position="214"/>
    </location>
</feature>
<keyword evidence="9" id="KW-1185">Reference proteome</keyword>
<dbReference type="InterPro" id="IPR000620">
    <property type="entry name" value="EamA_dom"/>
</dbReference>
<name>A0A3N7HJU3_9BURK</name>
<evidence type="ECO:0000256" key="3">
    <source>
        <dbReference type="ARBA" id="ARBA00022692"/>
    </source>
</evidence>
<dbReference type="GO" id="GO:0016020">
    <property type="term" value="C:membrane"/>
    <property type="evidence" value="ECO:0007669"/>
    <property type="project" value="UniProtKB-SubCell"/>
</dbReference>
<organism evidence="8 9">
    <name type="scientific">Piscinibacter terrae</name>
    <dbReference type="NCBI Taxonomy" id="2496871"/>
    <lineage>
        <taxon>Bacteria</taxon>
        <taxon>Pseudomonadati</taxon>
        <taxon>Pseudomonadota</taxon>
        <taxon>Betaproteobacteria</taxon>
        <taxon>Burkholderiales</taxon>
        <taxon>Sphaerotilaceae</taxon>
        <taxon>Piscinibacter</taxon>
    </lineage>
</organism>
<evidence type="ECO:0000256" key="4">
    <source>
        <dbReference type="ARBA" id="ARBA00022989"/>
    </source>
</evidence>
<comment type="similarity">
    <text evidence="2">Belongs to the EamA transporter family.</text>
</comment>
<feature type="transmembrane region" description="Helical" evidence="6">
    <location>
        <begin position="220"/>
        <end position="241"/>
    </location>
</feature>
<evidence type="ECO:0000313" key="9">
    <source>
        <dbReference type="Proteomes" id="UP000267464"/>
    </source>
</evidence>
<dbReference type="PANTHER" id="PTHR32322">
    <property type="entry name" value="INNER MEMBRANE TRANSPORTER"/>
    <property type="match status" value="1"/>
</dbReference>
<evidence type="ECO:0000259" key="7">
    <source>
        <dbReference type="Pfam" id="PF00892"/>
    </source>
</evidence>
<evidence type="ECO:0000256" key="1">
    <source>
        <dbReference type="ARBA" id="ARBA00004141"/>
    </source>
</evidence>
<evidence type="ECO:0000256" key="2">
    <source>
        <dbReference type="ARBA" id="ARBA00007362"/>
    </source>
</evidence>
<feature type="transmembrane region" description="Helical" evidence="6">
    <location>
        <begin position="101"/>
        <end position="120"/>
    </location>
</feature>
<evidence type="ECO:0000313" key="8">
    <source>
        <dbReference type="EMBL" id="RQP22334.1"/>
    </source>
</evidence>
<keyword evidence="3 6" id="KW-0812">Transmembrane</keyword>
<dbReference type="OrthoDB" id="184388at2"/>
<comment type="subcellular location">
    <subcellularLocation>
        <location evidence="1">Membrane</location>
        <topology evidence="1">Multi-pass membrane protein</topology>
    </subcellularLocation>
</comment>
<dbReference type="InterPro" id="IPR050638">
    <property type="entry name" value="AA-Vitamin_Transporters"/>
</dbReference>
<dbReference type="PANTHER" id="PTHR32322:SF2">
    <property type="entry name" value="EAMA DOMAIN-CONTAINING PROTEIN"/>
    <property type="match status" value="1"/>
</dbReference>
<feature type="domain" description="EamA" evidence="7">
    <location>
        <begin position="13"/>
        <end position="143"/>
    </location>
</feature>
<feature type="transmembrane region" description="Helical" evidence="6">
    <location>
        <begin position="72"/>
        <end position="95"/>
    </location>
</feature>
<dbReference type="Proteomes" id="UP000267464">
    <property type="component" value="Unassembled WGS sequence"/>
</dbReference>
<feature type="transmembrane region" description="Helical" evidence="6">
    <location>
        <begin position="253"/>
        <end position="272"/>
    </location>
</feature>
<proteinExistence type="inferred from homology"/>
<comment type="caution">
    <text evidence="8">The sequence shown here is derived from an EMBL/GenBank/DDBJ whole genome shotgun (WGS) entry which is preliminary data.</text>
</comment>
<dbReference type="RefSeq" id="WP_124542548.1">
    <property type="nucleotide sequence ID" value="NZ_QUSW01000007.1"/>
</dbReference>
<gene>
    <name evidence="8" type="ORF">DZC73_22000</name>
</gene>
<feature type="transmembrane region" description="Helical" evidence="6">
    <location>
        <begin position="127"/>
        <end position="145"/>
    </location>
</feature>
<accession>A0A3N7HJU3</accession>